<dbReference type="PANTHER" id="PTHR19444:SF13">
    <property type="entry name" value="PROTEIN UNC-93 HOMOLOG A"/>
    <property type="match status" value="1"/>
</dbReference>
<dbReference type="Gene3D" id="1.20.1250.20">
    <property type="entry name" value="MFS general substrate transporter like domains"/>
    <property type="match status" value="2"/>
</dbReference>
<evidence type="ECO:0000313" key="9">
    <source>
        <dbReference type="RefSeq" id="XP_035681661.1"/>
    </source>
</evidence>
<feature type="transmembrane region" description="Helical" evidence="7">
    <location>
        <begin position="290"/>
        <end position="308"/>
    </location>
</feature>
<evidence type="ECO:0000256" key="7">
    <source>
        <dbReference type="SAM" id="Phobius"/>
    </source>
</evidence>
<evidence type="ECO:0000256" key="5">
    <source>
        <dbReference type="ARBA" id="ARBA00023136"/>
    </source>
</evidence>
<feature type="transmembrane region" description="Helical" evidence="7">
    <location>
        <begin position="355"/>
        <end position="373"/>
    </location>
</feature>
<dbReference type="SUPFAM" id="SSF103473">
    <property type="entry name" value="MFS general substrate transporter"/>
    <property type="match status" value="1"/>
</dbReference>
<feature type="transmembrane region" description="Helical" evidence="7">
    <location>
        <begin position="56"/>
        <end position="76"/>
    </location>
</feature>
<evidence type="ECO:0000256" key="6">
    <source>
        <dbReference type="ARBA" id="ARBA00040854"/>
    </source>
</evidence>
<organism evidence="8 9">
    <name type="scientific">Branchiostoma floridae</name>
    <name type="common">Florida lancelet</name>
    <name type="synonym">Amphioxus</name>
    <dbReference type="NCBI Taxonomy" id="7739"/>
    <lineage>
        <taxon>Eukaryota</taxon>
        <taxon>Metazoa</taxon>
        <taxon>Chordata</taxon>
        <taxon>Cephalochordata</taxon>
        <taxon>Leptocardii</taxon>
        <taxon>Amphioxiformes</taxon>
        <taxon>Branchiostomatidae</taxon>
        <taxon>Branchiostoma</taxon>
    </lineage>
</organism>
<dbReference type="InterPro" id="IPR051951">
    <property type="entry name" value="UNC-93_regulatory"/>
</dbReference>
<dbReference type="OrthoDB" id="78663at2759"/>
<evidence type="ECO:0000256" key="2">
    <source>
        <dbReference type="ARBA" id="ARBA00009172"/>
    </source>
</evidence>
<feature type="transmembrane region" description="Helical" evidence="7">
    <location>
        <begin position="314"/>
        <end position="334"/>
    </location>
</feature>
<feature type="transmembrane region" description="Helical" evidence="7">
    <location>
        <begin position="232"/>
        <end position="256"/>
    </location>
</feature>
<sequence>MKQNTPSASTDGAAHQWTSTKRIWKNLLVLAVVFLVNFTAFRALQNLQSTLNSEAGLGVVSFSCVYASMVLSCLYAPFFIHKVGSCKWTVVTCLLGHALYTSSNFYPSWYTLVPSSVLLGASSGPLWTAQSTYLANSAQEYANILQHGTEGAMAKFNGVFYFLFDLSGISGNLISSLVLSTGRQDIGKGEFCGARDCGIRPENNWTTHYYLTNSTNMSYNSTGFQLDGKQQVIVYTLFGIYLSCNIFAILIACLFLDKDAQRKPTRLASEPMQMSQHLIRTLKVFKDFRFVLLTPLIFMFGMSYATVAGDYSKSYVSCVLGVQAVGYVLLCYRVTSSVFSLLSGHVNRYVGTRSLLIAAAVAMVALLGYMLWWQPVESAVASIYLVAGGWGATLAVWQTQLDALIGVLFLNNKEAAFAGMKMTHALGSAMTFAYSSAVCTGVKLFILLAVLAAGLVGYGVLEWKTRKEARNNSHINSLEELGDQNRNSQTLLDVDVLVERETSL</sequence>
<dbReference type="GeneID" id="118419401"/>
<dbReference type="AlphaFoldDB" id="A0A9J7MWS9"/>
<protein>
    <recommendedName>
        <fullName evidence="6">Protein unc-93 homolog A</fullName>
    </recommendedName>
</protein>
<keyword evidence="3 7" id="KW-0812">Transmembrane</keyword>
<dbReference type="InterPro" id="IPR010291">
    <property type="entry name" value="Ion_channel_UNC-93"/>
</dbReference>
<comment type="similarity">
    <text evidence="2">Belongs to the unc-93 family.</text>
</comment>
<dbReference type="PANTHER" id="PTHR19444">
    <property type="entry name" value="UNC-93 RELATED"/>
    <property type="match status" value="1"/>
</dbReference>
<dbReference type="Proteomes" id="UP000001554">
    <property type="component" value="Chromosome 7"/>
</dbReference>
<reference evidence="8" key="1">
    <citation type="journal article" date="2020" name="Nat. Ecol. Evol.">
        <title>Deeply conserved synteny resolves early events in vertebrate evolution.</title>
        <authorList>
            <person name="Simakov O."/>
            <person name="Marletaz F."/>
            <person name="Yue J.X."/>
            <person name="O'Connell B."/>
            <person name="Jenkins J."/>
            <person name="Brandt A."/>
            <person name="Calef R."/>
            <person name="Tung C.H."/>
            <person name="Huang T.K."/>
            <person name="Schmutz J."/>
            <person name="Satoh N."/>
            <person name="Yu J.K."/>
            <person name="Putnam N.H."/>
            <person name="Green R.E."/>
            <person name="Rokhsar D.S."/>
        </authorList>
    </citation>
    <scope>NUCLEOTIDE SEQUENCE [LARGE SCALE GENOMIC DNA]</scope>
    <source>
        <strain evidence="8">S238N-H82</strain>
    </source>
</reference>
<keyword evidence="8" id="KW-1185">Reference proteome</keyword>
<keyword evidence="4 7" id="KW-1133">Transmembrane helix</keyword>
<name>A0A9J7MWS9_BRAFL</name>
<dbReference type="OMA" id="ARNNSHI"/>
<comment type="subcellular location">
    <subcellularLocation>
        <location evidence="1">Membrane</location>
        <topology evidence="1">Multi-pass membrane protein</topology>
    </subcellularLocation>
</comment>
<evidence type="ECO:0000256" key="3">
    <source>
        <dbReference type="ARBA" id="ARBA00022692"/>
    </source>
</evidence>
<evidence type="ECO:0000256" key="4">
    <source>
        <dbReference type="ARBA" id="ARBA00022989"/>
    </source>
</evidence>
<dbReference type="KEGG" id="bfo:118419401"/>
<evidence type="ECO:0000313" key="8">
    <source>
        <dbReference type="Proteomes" id="UP000001554"/>
    </source>
</evidence>
<dbReference type="InterPro" id="IPR036259">
    <property type="entry name" value="MFS_trans_sf"/>
</dbReference>
<keyword evidence="5 7" id="KW-0472">Membrane</keyword>
<feature type="transmembrane region" description="Helical" evidence="7">
    <location>
        <begin position="27"/>
        <end position="44"/>
    </location>
</feature>
<gene>
    <name evidence="9" type="primary">LOC118419401</name>
</gene>
<dbReference type="GO" id="GO:0016020">
    <property type="term" value="C:membrane"/>
    <property type="evidence" value="ECO:0007669"/>
    <property type="project" value="UniProtKB-SubCell"/>
</dbReference>
<proteinExistence type="inferred from homology"/>
<accession>A0A9J7MWS9</accession>
<evidence type="ECO:0000256" key="1">
    <source>
        <dbReference type="ARBA" id="ARBA00004141"/>
    </source>
</evidence>
<reference evidence="9" key="2">
    <citation type="submission" date="2025-08" db="UniProtKB">
        <authorList>
            <consortium name="RefSeq"/>
        </authorList>
    </citation>
    <scope>IDENTIFICATION</scope>
    <source>
        <strain evidence="9">S238N-H82</strain>
        <tissue evidence="9">Testes</tissue>
    </source>
</reference>
<dbReference type="Pfam" id="PF05978">
    <property type="entry name" value="UNC-93"/>
    <property type="match status" value="1"/>
</dbReference>
<dbReference type="RefSeq" id="XP_035681661.1">
    <property type="nucleotide sequence ID" value="XM_035825768.1"/>
</dbReference>